<feature type="region of interest" description="Disordered" evidence="1">
    <location>
        <begin position="330"/>
        <end position="363"/>
    </location>
</feature>
<feature type="compositionally biased region" description="Basic and acidic residues" evidence="1">
    <location>
        <begin position="341"/>
        <end position="363"/>
    </location>
</feature>
<dbReference type="Proteomes" id="UP000248311">
    <property type="component" value="Unassembled WGS sequence"/>
</dbReference>
<evidence type="ECO:0000256" key="1">
    <source>
        <dbReference type="SAM" id="MobiDB-lite"/>
    </source>
</evidence>
<evidence type="ECO:0000313" key="5">
    <source>
        <dbReference type="Proteomes" id="UP000248311"/>
    </source>
</evidence>
<feature type="chain" id="PRO_5016320608" description="YncI copper-binding domain-containing protein" evidence="2">
    <location>
        <begin position="25"/>
        <end position="363"/>
    </location>
</feature>
<reference evidence="4 5" key="1">
    <citation type="submission" date="2018-06" db="EMBL/GenBank/DDBJ databases">
        <title>Genomic Encyclopedia of Type Strains, Phase III (KMG-III): the genomes of soil and plant-associated and newly described type strains.</title>
        <authorList>
            <person name="Whitman W."/>
        </authorList>
    </citation>
    <scope>NUCLEOTIDE SEQUENCE [LARGE SCALE GENOMIC DNA]</scope>
    <source>
        <strain evidence="4 5">CECT 9025</strain>
    </source>
</reference>
<keyword evidence="5" id="KW-1185">Reference proteome</keyword>
<dbReference type="InterPro" id="IPR058248">
    <property type="entry name" value="Lxx211020-like"/>
</dbReference>
<dbReference type="InterPro" id="IPR021174">
    <property type="entry name" value="UCP037139"/>
</dbReference>
<keyword evidence="2" id="KW-0732">Signal</keyword>
<evidence type="ECO:0000256" key="2">
    <source>
        <dbReference type="SAM" id="SignalP"/>
    </source>
</evidence>
<dbReference type="InterPro" id="IPR036182">
    <property type="entry name" value="PCuAC_sf"/>
</dbReference>
<dbReference type="OrthoDB" id="9796962at2"/>
<dbReference type="PIRSF" id="PIRSF037139">
    <property type="entry name" value="UCP037139"/>
    <property type="match status" value="1"/>
</dbReference>
<proteinExistence type="predicted"/>
<dbReference type="PANTHER" id="PTHR36302">
    <property type="entry name" value="BLR7088 PROTEIN"/>
    <property type="match status" value="1"/>
</dbReference>
<dbReference type="CDD" id="cd08545">
    <property type="entry name" value="YcnI_like"/>
    <property type="match status" value="1"/>
</dbReference>
<feature type="region of interest" description="Disordered" evidence="1">
    <location>
        <begin position="174"/>
        <end position="200"/>
    </location>
</feature>
<evidence type="ECO:0000259" key="3">
    <source>
        <dbReference type="Pfam" id="PF07987"/>
    </source>
</evidence>
<dbReference type="Pfam" id="PF07987">
    <property type="entry name" value="DUF1775"/>
    <property type="match status" value="1"/>
</dbReference>
<sequence length="363" mass="38032">MTLKTLLRGSALGAALLTAGSAGAHVTLTQAETAASGSYVATFRVPHGCEGAATDTVRVTLPEGFYAAKPMPKPGWDLEIETGPYAEPYDNHGTTMTEGPREITWSGGSLEDAWYDEFSIRGSFAGTHEVGEVVYFPVVQFCDEATEAWTATGGEAEGGEGSAPKVTLTQAEAQDGHHHDHGGHGDHGDHGAEAGHHDHHDAGDAQEAAVQVGDLTIAAPFARATLPNQPVGGGYLTITNDGEADDRLTAVTSDASDRAEVHEMSMDGDVMTMRALDDGLVIPAGETVELRPGGYHLMFMDLEAPVEEGATLNVTLTFEQAGEVSIEMPVRAPNAGSGGMDHGDHGDHSGHADHSDHMDHSDH</sequence>
<dbReference type="RefSeq" id="WP_110813912.1">
    <property type="nucleotide sequence ID" value="NZ_QJTE01000002.1"/>
</dbReference>
<feature type="signal peptide" evidence="2">
    <location>
        <begin position="1"/>
        <end position="24"/>
    </location>
</feature>
<dbReference type="EMBL" id="QJTE01000002">
    <property type="protein sequence ID" value="PYE84872.1"/>
    <property type="molecule type" value="Genomic_DNA"/>
</dbReference>
<dbReference type="Gene3D" id="2.60.40.1890">
    <property type="entry name" value="PCu(A)C copper chaperone"/>
    <property type="match status" value="1"/>
</dbReference>
<accession>A0A318STU1</accession>
<gene>
    <name evidence="4" type="ORF">DFP88_102676</name>
</gene>
<protein>
    <recommendedName>
        <fullName evidence="3">YncI copper-binding domain-containing protein</fullName>
    </recommendedName>
</protein>
<dbReference type="PANTHER" id="PTHR36302:SF1">
    <property type="entry name" value="COPPER CHAPERONE PCU(A)C"/>
    <property type="match status" value="1"/>
</dbReference>
<evidence type="ECO:0000313" key="4">
    <source>
        <dbReference type="EMBL" id="PYE84872.1"/>
    </source>
</evidence>
<dbReference type="InterPro" id="IPR038507">
    <property type="entry name" value="YcnI-like_sf"/>
</dbReference>
<dbReference type="InterPro" id="IPR012533">
    <property type="entry name" value="YcnI-copper_dom"/>
</dbReference>
<dbReference type="Pfam" id="PF04314">
    <property type="entry name" value="PCuAC"/>
    <property type="match status" value="1"/>
</dbReference>
<dbReference type="SUPFAM" id="SSF110087">
    <property type="entry name" value="DR1885-like metal-binding protein"/>
    <property type="match status" value="1"/>
</dbReference>
<dbReference type="AlphaFoldDB" id="A0A318STU1"/>
<organism evidence="4 5">
    <name type="scientific">Pseudoroseicyclus aestuarii</name>
    <dbReference type="NCBI Taxonomy" id="1795041"/>
    <lineage>
        <taxon>Bacteria</taxon>
        <taxon>Pseudomonadati</taxon>
        <taxon>Pseudomonadota</taxon>
        <taxon>Alphaproteobacteria</taxon>
        <taxon>Rhodobacterales</taxon>
        <taxon>Paracoccaceae</taxon>
        <taxon>Pseudoroseicyclus</taxon>
    </lineage>
</organism>
<feature type="domain" description="YncI copper-binding" evidence="3">
    <location>
        <begin position="25"/>
        <end position="167"/>
    </location>
</feature>
<dbReference type="Gene3D" id="2.60.40.2230">
    <property type="entry name" value="Uncharacterised protein YcnI-like PF07987, DUF1775"/>
    <property type="match status" value="1"/>
</dbReference>
<comment type="caution">
    <text evidence="4">The sequence shown here is derived from an EMBL/GenBank/DDBJ whole genome shotgun (WGS) entry which is preliminary data.</text>
</comment>
<dbReference type="InterPro" id="IPR007410">
    <property type="entry name" value="LpqE-like"/>
</dbReference>
<name>A0A318STU1_9RHOB</name>